<protein>
    <recommendedName>
        <fullName evidence="3">EGF-like domain-containing protein</fullName>
    </recommendedName>
</protein>
<dbReference type="EMBL" id="GBXM01072338">
    <property type="protein sequence ID" value="JAH36239.1"/>
    <property type="molecule type" value="Transcribed_RNA"/>
</dbReference>
<accession>A0A0E9S4B4</accession>
<reference evidence="2" key="1">
    <citation type="submission" date="2014-11" db="EMBL/GenBank/DDBJ databases">
        <authorList>
            <person name="Amaro Gonzalez C."/>
        </authorList>
    </citation>
    <scope>NUCLEOTIDE SEQUENCE</scope>
</reference>
<feature type="chain" id="PRO_5002432285" description="EGF-like domain-containing protein" evidence="1">
    <location>
        <begin position="30"/>
        <end position="40"/>
    </location>
</feature>
<proteinExistence type="predicted"/>
<reference evidence="2" key="2">
    <citation type="journal article" date="2015" name="Fish Shellfish Immunol.">
        <title>Early steps in the European eel (Anguilla anguilla)-Vibrio vulnificus interaction in the gills: Role of the RtxA13 toxin.</title>
        <authorList>
            <person name="Callol A."/>
            <person name="Pajuelo D."/>
            <person name="Ebbesson L."/>
            <person name="Teles M."/>
            <person name="MacKenzie S."/>
            <person name="Amaro C."/>
        </authorList>
    </citation>
    <scope>NUCLEOTIDE SEQUENCE</scope>
</reference>
<feature type="signal peptide" evidence="1">
    <location>
        <begin position="1"/>
        <end position="29"/>
    </location>
</feature>
<keyword evidence="1" id="KW-0732">Signal</keyword>
<organism evidence="2">
    <name type="scientific">Anguilla anguilla</name>
    <name type="common">European freshwater eel</name>
    <name type="synonym">Muraena anguilla</name>
    <dbReference type="NCBI Taxonomy" id="7936"/>
    <lineage>
        <taxon>Eukaryota</taxon>
        <taxon>Metazoa</taxon>
        <taxon>Chordata</taxon>
        <taxon>Craniata</taxon>
        <taxon>Vertebrata</taxon>
        <taxon>Euteleostomi</taxon>
        <taxon>Actinopterygii</taxon>
        <taxon>Neopterygii</taxon>
        <taxon>Teleostei</taxon>
        <taxon>Anguilliformes</taxon>
        <taxon>Anguillidae</taxon>
        <taxon>Anguilla</taxon>
    </lineage>
</organism>
<evidence type="ECO:0008006" key="3">
    <source>
        <dbReference type="Google" id="ProtNLM"/>
    </source>
</evidence>
<sequence>MCACVLHVCACVLHVCACIVCVCVHGARGEECNCKRLRCK</sequence>
<dbReference type="AlphaFoldDB" id="A0A0E9S4B4"/>
<evidence type="ECO:0000313" key="2">
    <source>
        <dbReference type="EMBL" id="JAH36239.1"/>
    </source>
</evidence>
<name>A0A0E9S4B4_ANGAN</name>
<evidence type="ECO:0000256" key="1">
    <source>
        <dbReference type="SAM" id="SignalP"/>
    </source>
</evidence>